<dbReference type="Proteomes" id="UP000266841">
    <property type="component" value="Unassembled WGS sequence"/>
</dbReference>
<protein>
    <recommendedName>
        <fullName evidence="4">WW domain-containing protein</fullName>
    </recommendedName>
</protein>
<evidence type="ECO:0000256" key="1">
    <source>
        <dbReference type="SAM" id="Coils"/>
    </source>
</evidence>
<dbReference type="InterPro" id="IPR000048">
    <property type="entry name" value="IQ_motif_EF-hand-BS"/>
</dbReference>
<proteinExistence type="predicted"/>
<dbReference type="EMBL" id="AGNL01001768">
    <property type="protein sequence ID" value="EJK76737.1"/>
    <property type="molecule type" value="Genomic_DNA"/>
</dbReference>
<keyword evidence="3" id="KW-1185">Reference proteome</keyword>
<dbReference type="OrthoDB" id="191041at2759"/>
<keyword evidence="1" id="KW-0175">Coiled coil</keyword>
<dbReference type="PROSITE" id="PS50096">
    <property type="entry name" value="IQ"/>
    <property type="match status" value="3"/>
</dbReference>
<organism evidence="2 3">
    <name type="scientific">Thalassiosira oceanica</name>
    <name type="common">Marine diatom</name>
    <dbReference type="NCBI Taxonomy" id="159749"/>
    <lineage>
        <taxon>Eukaryota</taxon>
        <taxon>Sar</taxon>
        <taxon>Stramenopiles</taxon>
        <taxon>Ochrophyta</taxon>
        <taxon>Bacillariophyta</taxon>
        <taxon>Coscinodiscophyceae</taxon>
        <taxon>Thalassiosirophycidae</taxon>
        <taxon>Thalassiosirales</taxon>
        <taxon>Thalassiosiraceae</taxon>
        <taxon>Thalassiosira</taxon>
    </lineage>
</organism>
<comment type="caution">
    <text evidence="2">The sequence shown here is derived from an EMBL/GenBank/DDBJ whole genome shotgun (WGS) entry which is preliminary data.</text>
</comment>
<dbReference type="Gene3D" id="1.20.5.190">
    <property type="match status" value="1"/>
</dbReference>
<dbReference type="Pfam" id="PF00612">
    <property type="entry name" value="IQ"/>
    <property type="match status" value="3"/>
</dbReference>
<feature type="coiled-coil region" evidence="1">
    <location>
        <begin position="595"/>
        <end position="624"/>
    </location>
</feature>
<dbReference type="Gene3D" id="2.20.70.10">
    <property type="match status" value="1"/>
</dbReference>
<name>K0TQW1_THAOC</name>
<gene>
    <name evidence="2" type="ORF">THAOC_01487</name>
</gene>
<reference evidence="2 3" key="1">
    <citation type="journal article" date="2012" name="Genome Biol.">
        <title>Genome and low-iron response of an oceanic diatom adapted to chronic iron limitation.</title>
        <authorList>
            <person name="Lommer M."/>
            <person name="Specht M."/>
            <person name="Roy A.S."/>
            <person name="Kraemer L."/>
            <person name="Andreson R."/>
            <person name="Gutowska M.A."/>
            <person name="Wolf J."/>
            <person name="Bergner S.V."/>
            <person name="Schilhabel M.B."/>
            <person name="Klostermeier U.C."/>
            <person name="Beiko R.G."/>
            <person name="Rosenstiel P."/>
            <person name="Hippler M."/>
            <person name="Laroche J."/>
        </authorList>
    </citation>
    <scope>NUCLEOTIDE SEQUENCE [LARGE SCALE GENOMIC DNA]</scope>
    <source>
        <strain evidence="2 3">CCMP1005</strain>
    </source>
</reference>
<evidence type="ECO:0000313" key="3">
    <source>
        <dbReference type="Proteomes" id="UP000266841"/>
    </source>
</evidence>
<sequence>MGQSQHFQMTLSPSHPRFTTAKREQYYTVQYNREFSRAVETNSVPQQIDQYERIYSARAVAAQDAMWRCVLRLQKILDVDGDGNELSKFRAAKMVRNMQCNFDALEWRQSISRPNFIACVLRAMEDNNGQSYYNADKQKARAISSCLQSVFSAFDTLGQDALDWRAFMFYLNLVRNPHVDVQCHLCSYFRDIGVVGTKSMECLWQTLLHPFVKATRLEEMLSIFGNLWALVAFDGDDVCASRIARFPATRVPFEEMIGHPEIAHLFEQSCTLKWGRGKIFPVFISNWEHQWYNQPLFDIVRSSRRSRTITEKLNRDCKRMKHRVTKNWLKRAKYDALQRRVYMGMQQLMVLKRAERAFSAFLVCKERHSAALDVQRVVRGNLGRQVARSERSIYRSAIRIQTRWRMFLARNELRKLSFRYSEAVVAVQSHVRGALARRLALKKLMFLLYQQRTDNEQERQRIALDHGIWALTKLQSGWRRILSTRIAARLSQQVRRELTIQNAMKTQRSNFLRERKIYKRQLTDWYESMKADHDRRALEENRKKQGQIKIRTLQRCIKNEEIRNAPPDMSEELADAMWENIARQEILHIMGEEHQEELMQEMNCARIEREAAKQKALKAQLASEAHIRTTTYSASLIASACRKWLARKELRKRCAQIHEKLFDGDTHTFYYVNKLTGQSEWKKPLSMGSFDIPAKNEWILLTDSHRFPYYFNPFLIKMSYEPPHEVQMCQNAQFTHDWWQEYPPPKGPCPNFGVILSKDNGRYFCQDCYVNMKLL</sequence>
<accession>K0TQW1</accession>
<evidence type="ECO:0000313" key="2">
    <source>
        <dbReference type="EMBL" id="EJK76737.1"/>
    </source>
</evidence>
<dbReference type="eggNOG" id="ENOG502QTJN">
    <property type="taxonomic scope" value="Eukaryota"/>
</dbReference>
<dbReference type="AlphaFoldDB" id="K0TQW1"/>
<dbReference type="SMART" id="SM00015">
    <property type="entry name" value="IQ"/>
    <property type="match status" value="4"/>
</dbReference>
<dbReference type="OMA" id="MWENIAR"/>
<evidence type="ECO:0008006" key="4">
    <source>
        <dbReference type="Google" id="ProtNLM"/>
    </source>
</evidence>